<dbReference type="GO" id="GO:0016787">
    <property type="term" value="F:hydrolase activity"/>
    <property type="evidence" value="ECO:0007669"/>
    <property type="project" value="UniProtKB-KW"/>
</dbReference>
<name>A0A8I1K8A9_9PSED</name>
<dbReference type="Proteomes" id="UP000658390">
    <property type="component" value="Unassembled WGS sequence"/>
</dbReference>
<organism evidence="1 2">
    <name type="scientific">Pseudomonas psychrophila</name>
    <dbReference type="NCBI Taxonomy" id="122355"/>
    <lineage>
        <taxon>Bacteria</taxon>
        <taxon>Pseudomonadati</taxon>
        <taxon>Pseudomonadota</taxon>
        <taxon>Gammaproteobacteria</taxon>
        <taxon>Pseudomonadales</taxon>
        <taxon>Pseudomonadaceae</taxon>
        <taxon>Pseudomonas</taxon>
    </lineage>
</organism>
<evidence type="ECO:0000313" key="1">
    <source>
        <dbReference type="EMBL" id="MBJ2257175.1"/>
    </source>
</evidence>
<dbReference type="AlphaFoldDB" id="A0A8I1K8A9"/>
<dbReference type="RefSeq" id="WP_198821951.1">
    <property type="nucleotide sequence ID" value="NZ_JAEKCZ010000009.1"/>
</dbReference>
<proteinExistence type="predicted"/>
<comment type="caution">
    <text evidence="1">The sequence shown here is derived from an EMBL/GenBank/DDBJ whole genome shotgun (WGS) entry which is preliminary data.</text>
</comment>
<dbReference type="EMBL" id="JAEKCZ010000009">
    <property type="protein sequence ID" value="MBJ2257175.1"/>
    <property type="molecule type" value="Genomic_DNA"/>
</dbReference>
<keyword evidence="1" id="KW-0378">Hydrolase</keyword>
<gene>
    <name evidence="1" type="ORF">JFT45_11680</name>
</gene>
<protein>
    <submittedName>
        <fullName evidence="1">T3SS effector cysteine hydrolase SpvD family protein</fullName>
    </submittedName>
</protein>
<dbReference type="Pfam" id="PF05563">
    <property type="entry name" value="SpvD"/>
    <property type="match status" value="1"/>
</dbReference>
<sequence>MKVFGPAAQDHAQALRFTQRQIEDNETHDLNRIKQSLHIATDPSPLPEHLDIESLRQLASFTNFTYLHYSGNCCLLSACVHYNIENNASILRTENTSQPHIGLEGDVVDEVIFGKVLPSSYPLFSIDEVSAEVLRRYEVNGERSCIVSTYNYIIPLIGESGHDFNAVVVLDSQNKPAVQYLDAWKTSNTTPDSKALEARFPPSARFTLRSFGSV</sequence>
<dbReference type="InterPro" id="IPR008834">
    <property type="entry name" value="Sal_SpvD"/>
</dbReference>
<evidence type="ECO:0000313" key="2">
    <source>
        <dbReference type="Proteomes" id="UP000658390"/>
    </source>
</evidence>
<accession>A0A8I1K8A9</accession>
<reference evidence="1" key="1">
    <citation type="submission" date="2020-12" db="EMBL/GenBank/DDBJ databases">
        <title>Antibiotic resistance and phylogeny of Pseudomonas spp. isolated over three decades from chicken meat in the Norwegian food chain.</title>
        <authorList>
            <person name="Moen B."/>
        </authorList>
    </citation>
    <scope>NUCLEOTIDE SEQUENCE</scope>
    <source>
        <strain evidence="1">MF6762</strain>
    </source>
</reference>